<evidence type="ECO:0000313" key="4">
    <source>
        <dbReference type="EMBL" id="KFA91476.1"/>
    </source>
</evidence>
<dbReference type="CDD" id="cd04301">
    <property type="entry name" value="NAT_SF"/>
    <property type="match status" value="1"/>
</dbReference>
<dbReference type="PROSITE" id="PS51186">
    <property type="entry name" value="GNAT"/>
    <property type="match status" value="1"/>
</dbReference>
<organism evidence="4 5">
    <name type="scientific">Archangium violaceum Cb vi76</name>
    <dbReference type="NCBI Taxonomy" id="1406225"/>
    <lineage>
        <taxon>Bacteria</taxon>
        <taxon>Pseudomonadati</taxon>
        <taxon>Myxococcota</taxon>
        <taxon>Myxococcia</taxon>
        <taxon>Myxococcales</taxon>
        <taxon>Cystobacterineae</taxon>
        <taxon>Archangiaceae</taxon>
        <taxon>Archangium</taxon>
    </lineage>
</organism>
<keyword evidence="1" id="KW-0808">Transferase</keyword>
<dbReference type="PANTHER" id="PTHR43420">
    <property type="entry name" value="ACETYLTRANSFERASE"/>
    <property type="match status" value="1"/>
</dbReference>
<reference evidence="4 5" key="1">
    <citation type="submission" date="2014-07" db="EMBL/GenBank/DDBJ databases">
        <title>Draft Genome Sequence of Gephyronic Acid Producer, Cystobacter violaceus Strain Cb vi76.</title>
        <authorList>
            <person name="Stevens D.C."/>
            <person name="Young J."/>
            <person name="Carmichael R."/>
            <person name="Tan J."/>
            <person name="Taylor R.E."/>
        </authorList>
    </citation>
    <scope>NUCLEOTIDE SEQUENCE [LARGE SCALE GENOMIC DNA]</scope>
    <source>
        <strain evidence="4 5">Cb vi76</strain>
    </source>
</reference>
<dbReference type="Pfam" id="PF00583">
    <property type="entry name" value="Acetyltransf_1"/>
    <property type="match status" value="1"/>
</dbReference>
<evidence type="ECO:0000256" key="1">
    <source>
        <dbReference type="ARBA" id="ARBA00022679"/>
    </source>
</evidence>
<dbReference type="Gene3D" id="3.40.630.30">
    <property type="match status" value="2"/>
</dbReference>
<keyword evidence="2" id="KW-0012">Acyltransferase</keyword>
<evidence type="ECO:0000259" key="3">
    <source>
        <dbReference type="PROSITE" id="PS51186"/>
    </source>
</evidence>
<sequence length="282" mass="30424">MSAPEISSATSVPFDRLAEGFAACFAGYVVPISGDVRAFEQRVRTEHVHLTDSLVVMREGRVEALALVARRGDTSRVAAMAIVPGARRTGVGRALVHRLLDEARGRGDRSMLLEVIESNAPAVALYEREGFQVRRRLVGWEGTLPEHAAPLEEIPLSTALAAVLRDGEPGLPWQLAPETLAGLTAPARAFRLGAAVAVILEAGPQDVMIRSLVVAGDQRRRGEGSRLLRALAARLPGRRWRTQVILPEHLGAAFFAANGLRRHALSQLEMAHGLQVGEASIR</sequence>
<dbReference type="EMBL" id="JPMI01000142">
    <property type="protein sequence ID" value="KFA91476.1"/>
    <property type="molecule type" value="Genomic_DNA"/>
</dbReference>
<proteinExistence type="predicted"/>
<name>A0A084SSP1_9BACT</name>
<dbReference type="RefSeq" id="WP_043398718.1">
    <property type="nucleotide sequence ID" value="NZ_JPMI01000142.1"/>
</dbReference>
<dbReference type="InterPro" id="IPR050680">
    <property type="entry name" value="YpeA/RimI_acetyltransf"/>
</dbReference>
<dbReference type="PANTHER" id="PTHR43420:SF12">
    <property type="entry name" value="N-ACETYLTRANSFERASE DOMAIN-CONTAINING PROTEIN"/>
    <property type="match status" value="1"/>
</dbReference>
<evidence type="ECO:0000313" key="5">
    <source>
        <dbReference type="Proteomes" id="UP000028547"/>
    </source>
</evidence>
<evidence type="ECO:0000256" key="2">
    <source>
        <dbReference type="ARBA" id="ARBA00023315"/>
    </source>
</evidence>
<dbReference type="Proteomes" id="UP000028547">
    <property type="component" value="Unassembled WGS sequence"/>
</dbReference>
<dbReference type="AlphaFoldDB" id="A0A084SSP1"/>
<feature type="domain" description="N-acetyltransferase" evidence="3">
    <location>
        <begin position="4"/>
        <end position="157"/>
    </location>
</feature>
<accession>A0A084SSP1</accession>
<protein>
    <recommendedName>
        <fullName evidence="3">N-acetyltransferase domain-containing protein</fullName>
    </recommendedName>
</protein>
<dbReference type="SUPFAM" id="SSF55729">
    <property type="entry name" value="Acyl-CoA N-acyltransferases (Nat)"/>
    <property type="match status" value="2"/>
</dbReference>
<dbReference type="GO" id="GO:0016747">
    <property type="term" value="F:acyltransferase activity, transferring groups other than amino-acyl groups"/>
    <property type="evidence" value="ECO:0007669"/>
    <property type="project" value="InterPro"/>
</dbReference>
<dbReference type="InterPro" id="IPR000182">
    <property type="entry name" value="GNAT_dom"/>
</dbReference>
<comment type="caution">
    <text evidence="4">The sequence shown here is derived from an EMBL/GenBank/DDBJ whole genome shotgun (WGS) entry which is preliminary data.</text>
</comment>
<gene>
    <name evidence="4" type="ORF">Q664_21960</name>
</gene>
<dbReference type="InterPro" id="IPR016181">
    <property type="entry name" value="Acyl_CoA_acyltransferase"/>
</dbReference>